<evidence type="ECO:0000313" key="7">
    <source>
        <dbReference type="EMBL" id="ANQ07280.1"/>
    </source>
</evidence>
<dbReference type="PANTHER" id="PTHR12945:SF0">
    <property type="entry name" value="TRNA (ADENINE(58)-N(1))-METHYLTRANSFERASE NON-CATALYTIC SUBUNIT TRM6"/>
    <property type="match status" value="1"/>
</dbReference>
<evidence type="ECO:0000256" key="1">
    <source>
        <dbReference type="ARBA" id="ARBA00004123"/>
    </source>
</evidence>
<dbReference type="KEGG" id="pcot:PCOAH_00017930"/>
<proteinExistence type="inferred from homology"/>
<accession>A0A1B1DX16</accession>
<keyword evidence="8" id="KW-1185">Reference proteome</keyword>
<evidence type="ECO:0000256" key="6">
    <source>
        <dbReference type="ARBA" id="ARBA00032319"/>
    </source>
</evidence>
<dbReference type="AlphaFoldDB" id="A0A1B1DX16"/>
<dbReference type="Proteomes" id="UP000092716">
    <property type="component" value="Chromosome 7"/>
</dbReference>
<gene>
    <name evidence="7" type="ORF">PCOAH_00017930</name>
</gene>
<comment type="subcellular location">
    <subcellularLocation>
        <location evidence="1">Nucleus</location>
    </subcellularLocation>
</comment>
<dbReference type="OrthoDB" id="10254665at2759"/>
<keyword evidence="4" id="KW-0819">tRNA processing</keyword>
<dbReference type="VEuPathDB" id="PlasmoDB:PCOAH_00017930"/>
<dbReference type="Pfam" id="PF04189">
    <property type="entry name" value="Gcd10p"/>
    <property type="match status" value="1"/>
</dbReference>
<reference evidence="8" key="1">
    <citation type="submission" date="2016-06" db="EMBL/GenBank/DDBJ databases">
        <title>First high quality genome sequence of Plasmodium coatneyi using continuous long reads from single molecule, real-time sequencing.</title>
        <authorList>
            <person name="Chien J.-T."/>
            <person name="Pakala S.B."/>
            <person name="Geraldo J.A."/>
            <person name="Lapp S.A."/>
            <person name="Barnwell J.W."/>
            <person name="Kissinger J.C."/>
            <person name="Galinski M.R."/>
            <person name="Humphrey J.C."/>
        </authorList>
    </citation>
    <scope>NUCLEOTIDE SEQUENCE [LARGE SCALE GENOMIC DNA]</scope>
    <source>
        <strain evidence="8">Hackeri</strain>
    </source>
</reference>
<dbReference type="EMBL" id="CP016245">
    <property type="protein sequence ID" value="ANQ07280.1"/>
    <property type="molecule type" value="Genomic_DNA"/>
</dbReference>
<evidence type="ECO:0000256" key="4">
    <source>
        <dbReference type="ARBA" id="ARBA00022694"/>
    </source>
</evidence>
<evidence type="ECO:0000256" key="3">
    <source>
        <dbReference type="ARBA" id="ARBA00021704"/>
    </source>
</evidence>
<dbReference type="GeneID" id="30908519"/>
<comment type="similarity">
    <text evidence="2">Belongs to the TRM6/GCD10 family.</text>
</comment>
<evidence type="ECO:0000256" key="5">
    <source>
        <dbReference type="ARBA" id="ARBA00023242"/>
    </source>
</evidence>
<sequence>MKIRKHDFVLIDDELKCRLHKVVDMKIKIKKNYLNLMFLVNKKYGSTYTYINNKWVRCKKSKNKLDIDFQGNIEGTNKDIFQHTNSQKLTEENIAELKDNPSENPYEVIQKLVHNSSTYKDKTVISKFKYVEKKLKRHLCQFTVYECSVVNLVNFYYKYFPEKISSVRVDYLANLLFHLNRDVLSREEDPQGIEKSNEEINDDMVQPGGSATSDHFAEETVHTFSTKKPNVIIYDDSFGLLISMLNIIYSDHVNIFSLVYKNASNSIIPSFGIPKSTNVAKVSILHASHAPRLSTGEWLAIDGGCELVGKEALQGVVEAASKEEQIDEMVEEVDADEGEYRKRRIDQVDHPDGEGVDQVENLPNKRAKNVHVEANSTIPPNKKSHLQHMLIDHMNTEGAEAFVVIISSDFIYNTNTDVHLLIDTLIKVSLKFLKNDSKIIIHTDDLNICNLFLKGLMDTNSFIHIKLNEFVLREQQVVKRRTHPVIKNAKLADGFLLTALKVEGATAT</sequence>
<dbReference type="GO" id="GO:0031515">
    <property type="term" value="C:tRNA (m1A) methyltransferase complex"/>
    <property type="evidence" value="ECO:0007669"/>
    <property type="project" value="InterPro"/>
</dbReference>
<name>A0A1B1DX16_9APIC</name>
<organism evidence="7 8">
    <name type="scientific">Plasmodium coatneyi</name>
    <dbReference type="NCBI Taxonomy" id="208452"/>
    <lineage>
        <taxon>Eukaryota</taxon>
        <taxon>Sar</taxon>
        <taxon>Alveolata</taxon>
        <taxon>Apicomplexa</taxon>
        <taxon>Aconoidasida</taxon>
        <taxon>Haemosporida</taxon>
        <taxon>Plasmodiidae</taxon>
        <taxon>Plasmodium</taxon>
    </lineage>
</organism>
<dbReference type="PANTHER" id="PTHR12945">
    <property type="entry name" value="TRANSLATION INITIATION FACTOR EIF3-RELATED"/>
    <property type="match status" value="1"/>
</dbReference>
<dbReference type="GO" id="GO:0030488">
    <property type="term" value="P:tRNA methylation"/>
    <property type="evidence" value="ECO:0007669"/>
    <property type="project" value="InterPro"/>
</dbReference>
<dbReference type="GO" id="GO:0005634">
    <property type="term" value="C:nucleus"/>
    <property type="evidence" value="ECO:0007669"/>
    <property type="project" value="UniProtKB-SubCell"/>
</dbReference>
<evidence type="ECO:0000256" key="2">
    <source>
        <dbReference type="ARBA" id="ARBA00008320"/>
    </source>
</evidence>
<protein>
    <recommendedName>
        <fullName evidence="3">tRNA (adenine(58)-N(1))-methyltransferase non-catalytic subunit TRM6</fullName>
    </recommendedName>
    <alternativeName>
        <fullName evidence="6">tRNA(m1A58)-methyltransferase subunit TRM6</fullName>
    </alternativeName>
</protein>
<evidence type="ECO:0000313" key="8">
    <source>
        <dbReference type="Proteomes" id="UP000092716"/>
    </source>
</evidence>
<dbReference type="InterPro" id="IPR017423">
    <property type="entry name" value="TRM6"/>
</dbReference>
<dbReference type="RefSeq" id="XP_019913975.1">
    <property type="nucleotide sequence ID" value="XM_020058602.1"/>
</dbReference>
<keyword evidence="5" id="KW-0539">Nucleus</keyword>